<evidence type="ECO:0000256" key="2">
    <source>
        <dbReference type="ARBA" id="ARBA00022448"/>
    </source>
</evidence>
<dbReference type="InterPro" id="IPR005318">
    <property type="entry name" value="OM_porin_bac"/>
</dbReference>
<evidence type="ECO:0000256" key="1">
    <source>
        <dbReference type="ARBA" id="ARBA00009075"/>
    </source>
</evidence>
<protein>
    <submittedName>
        <fullName evidence="4">Porin-like protein NicP</fullName>
    </submittedName>
</protein>
<dbReference type="OrthoDB" id="6759120at2"/>
<evidence type="ECO:0000313" key="4">
    <source>
        <dbReference type="EMBL" id="VVO75360.1"/>
    </source>
</evidence>
<sequence length="441" mass="47598" precursor="true">MEKTLHLFCVSAGACLLTLSQVASADFISDSKATLGLRNFYFNNDYRDRPGSAGQSKTEEWAQGLMLNYASGFTDGTLGFGVDALGLMGLTLDSGQGRHRGSSMIPTEGDGAADEWSRLGLTAKARLNKTEMRYGTLMPKLPILLANDGRLLPQTFEGGQITSSDLDQLTLTAGRLEHATGRGSSDRTGLAVSGGRQESNEFLFAGADYKVTKDLTAQYYLANLEDYYTQHFFGLQHVLALGEGQSLKTDLRYFDTSSDGANGSASGRADGYRVGGYSRNGAGEIDNRTWSALFTYSLGGHGLTGGYQSVSDGSNFVQLNQGSLADKGAGGASLYLFTDRMLASFNRAGERTWFGQYAYDFAASGVPGLRASLVYLKGSQIKTTSGSDQQEWERDLALDYVIQDGSFKGLGFGWRYGVLHSEADANQDQNRLIVSYTLALF</sequence>
<dbReference type="PANTHER" id="PTHR34596">
    <property type="entry name" value="CHITOPORIN"/>
    <property type="match status" value="1"/>
</dbReference>
<dbReference type="InterPro" id="IPR023614">
    <property type="entry name" value="Porin_dom_sf"/>
</dbReference>
<dbReference type="PANTHER" id="PTHR34596:SF2">
    <property type="entry name" value="CHITOPORIN"/>
    <property type="match status" value="1"/>
</dbReference>
<dbReference type="GO" id="GO:0015288">
    <property type="term" value="F:porin activity"/>
    <property type="evidence" value="ECO:0007669"/>
    <property type="project" value="TreeGrafter"/>
</dbReference>
<dbReference type="Proteomes" id="UP000385207">
    <property type="component" value="Unassembled WGS sequence"/>
</dbReference>
<dbReference type="Gene3D" id="2.40.160.10">
    <property type="entry name" value="Porin"/>
    <property type="match status" value="1"/>
</dbReference>
<gene>
    <name evidence="4" type="primary">nicP_6</name>
    <name evidence="4" type="ORF">PS862_01547</name>
</gene>
<dbReference type="GO" id="GO:0016020">
    <property type="term" value="C:membrane"/>
    <property type="evidence" value="ECO:0007669"/>
    <property type="project" value="InterPro"/>
</dbReference>
<evidence type="ECO:0000313" key="5">
    <source>
        <dbReference type="Proteomes" id="UP000385207"/>
    </source>
</evidence>
<dbReference type="Pfam" id="PF03573">
    <property type="entry name" value="OprD"/>
    <property type="match status" value="1"/>
</dbReference>
<evidence type="ECO:0000256" key="3">
    <source>
        <dbReference type="ARBA" id="ARBA00022729"/>
    </source>
</evidence>
<organism evidence="4 5">
    <name type="scientific">Pseudomonas fluorescens</name>
    <dbReference type="NCBI Taxonomy" id="294"/>
    <lineage>
        <taxon>Bacteria</taxon>
        <taxon>Pseudomonadati</taxon>
        <taxon>Pseudomonadota</taxon>
        <taxon>Gammaproteobacteria</taxon>
        <taxon>Pseudomonadales</taxon>
        <taxon>Pseudomonadaceae</taxon>
        <taxon>Pseudomonas</taxon>
    </lineage>
</organism>
<dbReference type="RefSeq" id="WP_150746349.1">
    <property type="nucleotide sequence ID" value="NZ_CABVHE010000029.1"/>
</dbReference>
<dbReference type="AlphaFoldDB" id="A0A5E6TX97"/>
<reference evidence="4 5" key="1">
    <citation type="submission" date="2019-09" db="EMBL/GenBank/DDBJ databases">
        <authorList>
            <person name="Chandra G."/>
            <person name="Truman W A."/>
        </authorList>
    </citation>
    <scope>NUCLEOTIDE SEQUENCE [LARGE SCALE GENOMIC DNA]</scope>
    <source>
        <strain evidence="4">PS862</strain>
    </source>
</reference>
<name>A0A5E6TX97_PSEFL</name>
<accession>A0A5E6TX97</accession>
<keyword evidence="2" id="KW-0813">Transport</keyword>
<dbReference type="EMBL" id="CABVII010000005">
    <property type="protein sequence ID" value="VVO75360.1"/>
    <property type="molecule type" value="Genomic_DNA"/>
</dbReference>
<dbReference type="PROSITE" id="PS51257">
    <property type="entry name" value="PROKAR_LIPOPROTEIN"/>
    <property type="match status" value="1"/>
</dbReference>
<keyword evidence="3" id="KW-0732">Signal</keyword>
<comment type="similarity">
    <text evidence="1">Belongs to the outer membrane porin (Opr) (TC 1.B.25) family.</text>
</comment>
<proteinExistence type="inferred from homology"/>